<proteinExistence type="predicted"/>
<name>A0A8H7UPD5_9FUNG</name>
<dbReference type="Proteomes" id="UP000603453">
    <property type="component" value="Unassembled WGS sequence"/>
</dbReference>
<organism evidence="1 2">
    <name type="scientific">Mucor saturninus</name>
    <dbReference type="NCBI Taxonomy" id="64648"/>
    <lineage>
        <taxon>Eukaryota</taxon>
        <taxon>Fungi</taxon>
        <taxon>Fungi incertae sedis</taxon>
        <taxon>Mucoromycota</taxon>
        <taxon>Mucoromycotina</taxon>
        <taxon>Mucoromycetes</taxon>
        <taxon>Mucorales</taxon>
        <taxon>Mucorineae</taxon>
        <taxon>Mucoraceae</taxon>
        <taxon>Mucor</taxon>
    </lineage>
</organism>
<gene>
    <name evidence="1" type="ORF">INT47_006647</name>
</gene>
<comment type="caution">
    <text evidence="1">The sequence shown here is derived from an EMBL/GenBank/DDBJ whole genome shotgun (WGS) entry which is preliminary data.</text>
</comment>
<keyword evidence="2" id="KW-1185">Reference proteome</keyword>
<dbReference type="AlphaFoldDB" id="A0A8H7UPD5"/>
<evidence type="ECO:0000313" key="2">
    <source>
        <dbReference type="Proteomes" id="UP000603453"/>
    </source>
</evidence>
<protein>
    <submittedName>
        <fullName evidence="1">Uncharacterized protein</fullName>
    </submittedName>
</protein>
<accession>A0A8H7UPD5</accession>
<evidence type="ECO:0000313" key="1">
    <source>
        <dbReference type="EMBL" id="KAG2193581.1"/>
    </source>
</evidence>
<dbReference type="EMBL" id="JAEPRD010000227">
    <property type="protein sequence ID" value="KAG2193581.1"/>
    <property type="molecule type" value="Genomic_DNA"/>
</dbReference>
<sequence>MWLKNANDNASEVKNIGDTVANYTTDCIRSLLISKAKLFSDKEEIDKLLIPGCVNMKDAVQRSEYKHIINESHYNDIICFAKKLYFQYHSVLVNK</sequence>
<dbReference type="OrthoDB" id="10442931at2759"/>
<reference evidence="1" key="1">
    <citation type="submission" date="2020-12" db="EMBL/GenBank/DDBJ databases">
        <title>Metabolic potential, ecology and presence of endohyphal bacteria is reflected in genomic diversity of Mucoromycotina.</title>
        <authorList>
            <person name="Muszewska A."/>
            <person name="Okrasinska A."/>
            <person name="Steczkiewicz K."/>
            <person name="Drgas O."/>
            <person name="Orlowska M."/>
            <person name="Perlinska-Lenart U."/>
            <person name="Aleksandrzak-Piekarczyk T."/>
            <person name="Szatraj K."/>
            <person name="Zielenkiewicz U."/>
            <person name="Pilsyk S."/>
            <person name="Malc E."/>
            <person name="Mieczkowski P."/>
            <person name="Kruszewska J.S."/>
            <person name="Biernat P."/>
            <person name="Pawlowska J."/>
        </authorList>
    </citation>
    <scope>NUCLEOTIDE SEQUENCE</scope>
    <source>
        <strain evidence="1">WA0000017839</strain>
    </source>
</reference>